<dbReference type="EMBL" id="JAGGJR010000005">
    <property type="protein sequence ID" value="MBP1873968.1"/>
    <property type="molecule type" value="Genomic_DNA"/>
</dbReference>
<gene>
    <name evidence="1" type="ORF">J2Z19_003687</name>
</gene>
<reference evidence="1" key="1">
    <citation type="submission" date="2021-03" db="EMBL/GenBank/DDBJ databases">
        <title>Genomic Encyclopedia of Type Strains, Phase IV (KMG-IV): sequencing the most valuable type-strain genomes for metagenomic binning, comparative biology and taxonomic classification.</title>
        <authorList>
            <person name="Goeker M."/>
        </authorList>
    </citation>
    <scope>NUCLEOTIDE SEQUENCE</scope>
    <source>
        <strain evidence="1">DSM 18131</strain>
    </source>
</reference>
<keyword evidence="2" id="KW-1185">Reference proteome</keyword>
<accession>A0ACC5SZB1</accession>
<evidence type="ECO:0000313" key="1">
    <source>
        <dbReference type="EMBL" id="MBP1873968.1"/>
    </source>
</evidence>
<evidence type="ECO:0000313" key="2">
    <source>
        <dbReference type="Proteomes" id="UP000823773"/>
    </source>
</evidence>
<sequence length="326" mass="33906">MKYAKSLASASAVAAGLTLAIAPFSVAEAAENGAGFYLLGARGPLAGLLAPPGTYFQNDTYFYVGELKGNKQLPLGGEIVGDVKANLVGVFGTGLWVMPEEVLGGNLGLSAIVPFGGPNVDATLSAPRAGRSASASDSVFTIGDPVLGASLGWHEGDFHWTANASLNIPIGDYQKGELANISFNRWAGDLTFAGTWFNPETGFDLSGATGITFNGENPATNYRTGTEFHAEWAVTQHFSPQFSAGVAGYFYQQVTGDSGSGARLGDFKGRIAAVGGTLGYNFKVAETPVSLTLKVFQEFAAKNRPEGTAGFVTIAFPIGTPPKQVE</sequence>
<protein>
    <submittedName>
        <fullName evidence="1">Uncharacterized protein</fullName>
    </submittedName>
</protein>
<comment type="caution">
    <text evidence="1">The sequence shown here is derived from an EMBL/GenBank/DDBJ whole genome shotgun (WGS) entry which is preliminary data.</text>
</comment>
<organism evidence="1 2">
    <name type="scientific">Ensifer adhaerens</name>
    <name type="common">Sinorhizobium morelense</name>
    <dbReference type="NCBI Taxonomy" id="106592"/>
    <lineage>
        <taxon>Bacteria</taxon>
        <taxon>Pseudomonadati</taxon>
        <taxon>Pseudomonadota</taxon>
        <taxon>Alphaproteobacteria</taxon>
        <taxon>Hyphomicrobiales</taxon>
        <taxon>Rhizobiaceae</taxon>
        <taxon>Sinorhizobium/Ensifer group</taxon>
        <taxon>Ensifer</taxon>
    </lineage>
</organism>
<dbReference type="Proteomes" id="UP000823773">
    <property type="component" value="Unassembled WGS sequence"/>
</dbReference>
<name>A0ACC5SZB1_ENSAD</name>
<proteinExistence type="predicted"/>